<comment type="caution">
    <text evidence="2">The sequence shown here is derived from an EMBL/GenBank/DDBJ whole genome shotgun (WGS) entry which is preliminary data.</text>
</comment>
<gene>
    <name evidence="2" type="ORF">C6P46_006030</name>
</gene>
<name>A0A9P7B4H2_RHOMI</name>
<evidence type="ECO:0000313" key="3">
    <source>
        <dbReference type="Proteomes" id="UP000777482"/>
    </source>
</evidence>
<evidence type="ECO:0000256" key="1">
    <source>
        <dbReference type="SAM" id="MobiDB-lite"/>
    </source>
</evidence>
<dbReference type="EMBL" id="PUHQ01000070">
    <property type="protein sequence ID" value="KAG0658154.1"/>
    <property type="molecule type" value="Genomic_DNA"/>
</dbReference>
<feature type="region of interest" description="Disordered" evidence="1">
    <location>
        <begin position="210"/>
        <end position="349"/>
    </location>
</feature>
<protein>
    <submittedName>
        <fullName evidence="2">Uncharacterized protein</fullName>
    </submittedName>
</protein>
<feature type="compositionally biased region" description="Polar residues" evidence="1">
    <location>
        <begin position="462"/>
        <end position="471"/>
    </location>
</feature>
<reference evidence="2 3" key="1">
    <citation type="submission" date="2020-11" db="EMBL/GenBank/DDBJ databases">
        <title>Kefir isolates.</title>
        <authorList>
            <person name="Marcisauskas S."/>
            <person name="Kim Y."/>
            <person name="Blasche S."/>
        </authorList>
    </citation>
    <scope>NUCLEOTIDE SEQUENCE [LARGE SCALE GENOMIC DNA]</scope>
    <source>
        <strain evidence="2 3">KR</strain>
    </source>
</reference>
<organism evidence="2 3">
    <name type="scientific">Rhodotorula mucilaginosa</name>
    <name type="common">Yeast</name>
    <name type="synonym">Rhodotorula rubra</name>
    <dbReference type="NCBI Taxonomy" id="5537"/>
    <lineage>
        <taxon>Eukaryota</taxon>
        <taxon>Fungi</taxon>
        <taxon>Dikarya</taxon>
        <taxon>Basidiomycota</taxon>
        <taxon>Pucciniomycotina</taxon>
        <taxon>Microbotryomycetes</taxon>
        <taxon>Sporidiobolales</taxon>
        <taxon>Sporidiobolaceae</taxon>
        <taxon>Rhodotorula</taxon>
    </lineage>
</organism>
<dbReference type="Proteomes" id="UP000777482">
    <property type="component" value="Unassembled WGS sequence"/>
</dbReference>
<feature type="compositionally biased region" description="Basic and acidic residues" evidence="1">
    <location>
        <begin position="487"/>
        <end position="500"/>
    </location>
</feature>
<feature type="compositionally biased region" description="Polar residues" evidence="1">
    <location>
        <begin position="295"/>
        <end position="306"/>
    </location>
</feature>
<feature type="compositionally biased region" description="Polar residues" evidence="1">
    <location>
        <begin position="406"/>
        <end position="416"/>
    </location>
</feature>
<feature type="compositionally biased region" description="Basic and acidic residues" evidence="1">
    <location>
        <begin position="87"/>
        <end position="96"/>
    </location>
</feature>
<dbReference type="AlphaFoldDB" id="A0A9P7B4H2"/>
<feature type="region of interest" description="Disordered" evidence="1">
    <location>
        <begin position="397"/>
        <end position="515"/>
    </location>
</feature>
<feature type="compositionally biased region" description="Low complexity" evidence="1">
    <location>
        <begin position="260"/>
        <end position="282"/>
    </location>
</feature>
<feature type="compositionally biased region" description="Low complexity" evidence="1">
    <location>
        <begin position="225"/>
        <end position="241"/>
    </location>
</feature>
<sequence>MTTGYSPSSSDFEPISDSEVVHLNSAPSPLLPPAQAHPSNLSRTLSQRRRSREESYLSTDSVDSSCGSAQQPQPQARGAIAIAPSMDDERNQRGTEGDDEDSSAFEDVEGARGRARTRRIRDPELKKSMLEDALRSSLATLLSLAPTQAGLSQTPAMSYASLASLFQPTATTSGSVSRTAPAGSNMGPASMRPHREAPFAGIMLEEGDLEEEQVKAGPSHADVFSASSSSDSSSEADSTTELGVRPSATGQGGSRAIPIGSSRRSLSDSVPSGSAAASGSSARFSPLQSRPVGGQPSTESPASTWNRSRRGASGLGAGSRRRGRGRGGSASPGPASVEERRRARAAAASAAGLAYATGSEWAGSGVRFSEGEGSSAERDEAFHDLLSTARFFSDLSPRASRAPFSSLPSSYDSGRTTLPPASSSTSAWAASALPLSSAGPRSPSSSDDGAADESDPALASESVPTLESLSSGAEGERSPLLGTGTDASKRTKESRQEQRSESLSSERAVDPTANKEKKAKKKGWFSWIRGGTVELKVWHLVGICGVLIGAGWAAGSLVHALVPGSWLASHLRFAPAATAVVKSTSRYPASSRFASLSSSPSSMSELFL</sequence>
<dbReference type="OrthoDB" id="2529686at2759"/>
<feature type="compositionally biased region" description="Polar residues" evidence="1">
    <location>
        <begin position="60"/>
        <end position="74"/>
    </location>
</feature>
<proteinExistence type="predicted"/>
<feature type="region of interest" description="Disordered" evidence="1">
    <location>
        <begin position="1"/>
        <end position="120"/>
    </location>
</feature>
<feature type="compositionally biased region" description="Polar residues" evidence="1">
    <location>
        <begin position="1"/>
        <end position="11"/>
    </location>
</feature>
<feature type="compositionally biased region" description="Low complexity" evidence="1">
    <location>
        <begin position="23"/>
        <end position="45"/>
    </location>
</feature>
<feature type="compositionally biased region" description="Low complexity" evidence="1">
    <location>
        <begin position="419"/>
        <end position="448"/>
    </location>
</feature>
<keyword evidence="3" id="KW-1185">Reference proteome</keyword>
<feature type="compositionally biased region" description="Acidic residues" evidence="1">
    <location>
        <begin position="97"/>
        <end position="108"/>
    </location>
</feature>
<evidence type="ECO:0000313" key="2">
    <source>
        <dbReference type="EMBL" id="KAG0658154.1"/>
    </source>
</evidence>
<feature type="region of interest" description="Disordered" evidence="1">
    <location>
        <begin position="171"/>
        <end position="194"/>
    </location>
</feature>
<accession>A0A9P7B4H2</accession>